<comment type="similarity">
    <text evidence="2">Belongs to the PqqA family.</text>
</comment>
<dbReference type="Pfam" id="PF08042">
    <property type="entry name" value="PqqA"/>
    <property type="match status" value="1"/>
</dbReference>
<protein>
    <recommendedName>
        <fullName evidence="3">Coenzyme PQQ synthesis protein A</fullName>
    </recommendedName>
</protein>
<accession>A0ABQ3KI51</accession>
<dbReference type="EMBL" id="BNAW01000019">
    <property type="protein sequence ID" value="GHG20654.1"/>
    <property type="molecule type" value="Genomic_DNA"/>
</dbReference>
<comment type="pathway">
    <text evidence="1">Cofactor biosynthesis; pyrroloquinoline quinone biosynthesis.</text>
</comment>
<keyword evidence="5" id="KW-1185">Reference proteome</keyword>
<evidence type="ECO:0000256" key="2">
    <source>
        <dbReference type="ARBA" id="ARBA00009325"/>
    </source>
</evidence>
<evidence type="ECO:0000313" key="4">
    <source>
        <dbReference type="EMBL" id="GHG20654.1"/>
    </source>
</evidence>
<evidence type="ECO:0000313" key="5">
    <source>
        <dbReference type="Proteomes" id="UP000649955"/>
    </source>
</evidence>
<comment type="caution">
    <text evidence="4">The sequence shown here is derived from an EMBL/GenBank/DDBJ whole genome shotgun (WGS) entry which is preliminary data.</text>
</comment>
<dbReference type="NCBIfam" id="TIGR02107">
    <property type="entry name" value="PQQ_syn_pqqA"/>
    <property type="match status" value="1"/>
</dbReference>
<name>A0ABQ3KI51_9PSEU</name>
<proteinExistence type="inferred from homology"/>
<reference evidence="5" key="1">
    <citation type="journal article" date="2019" name="Int. J. Syst. Evol. Microbiol.">
        <title>The Global Catalogue of Microorganisms (GCM) 10K type strain sequencing project: providing services to taxonomists for standard genome sequencing and annotation.</title>
        <authorList>
            <consortium name="The Broad Institute Genomics Platform"/>
            <consortium name="The Broad Institute Genome Sequencing Center for Infectious Disease"/>
            <person name="Wu L."/>
            <person name="Ma J."/>
        </authorList>
    </citation>
    <scope>NUCLEOTIDE SEQUENCE [LARGE SCALE GENOMIC DNA]</scope>
    <source>
        <strain evidence="5">CGMCC 4.7680</strain>
    </source>
</reference>
<gene>
    <name evidence="4" type="ORF">GCM10017567_44150</name>
</gene>
<dbReference type="InterPro" id="IPR011725">
    <property type="entry name" value="PQQ_synth_PqqA"/>
</dbReference>
<dbReference type="RefSeq" id="WP_373309090.1">
    <property type="nucleotide sequence ID" value="NZ_BNAW01000019.1"/>
</dbReference>
<dbReference type="Proteomes" id="UP000649955">
    <property type="component" value="Unassembled WGS sequence"/>
</dbReference>
<evidence type="ECO:0000256" key="3">
    <source>
        <dbReference type="ARBA" id="ARBA00015086"/>
    </source>
</evidence>
<organism evidence="4 5">
    <name type="scientific">Amycolatopsis bullii</name>
    <dbReference type="NCBI Taxonomy" id="941987"/>
    <lineage>
        <taxon>Bacteria</taxon>
        <taxon>Bacillati</taxon>
        <taxon>Actinomycetota</taxon>
        <taxon>Actinomycetes</taxon>
        <taxon>Pseudonocardiales</taxon>
        <taxon>Pseudonocardiaceae</taxon>
        <taxon>Amycolatopsis</taxon>
    </lineage>
</organism>
<sequence length="51" mass="5980">MLVRRLFPLLGWRRSAPGEEEQAMTEEWTTPDFVEYETPMEVTAYAARMAD</sequence>
<evidence type="ECO:0000256" key="1">
    <source>
        <dbReference type="ARBA" id="ARBA00004886"/>
    </source>
</evidence>